<name>A0ABM0P034_PRUMU</name>
<dbReference type="SMART" id="SM00255">
    <property type="entry name" value="TIR"/>
    <property type="match status" value="1"/>
</dbReference>
<reference evidence="6" key="2">
    <citation type="submission" date="2025-08" db="UniProtKB">
        <authorList>
            <consortium name="RefSeq"/>
        </authorList>
    </citation>
    <scope>IDENTIFICATION</scope>
</reference>
<dbReference type="InterPro" id="IPR032675">
    <property type="entry name" value="LRR_dom_sf"/>
</dbReference>
<keyword evidence="1" id="KW-0433">Leucine-rich repeat</keyword>
<dbReference type="Gene3D" id="3.40.50.300">
    <property type="entry name" value="P-loop containing nucleotide triphosphate hydrolases"/>
    <property type="match status" value="2"/>
</dbReference>
<dbReference type="PRINTS" id="PR00364">
    <property type="entry name" value="DISEASERSIST"/>
</dbReference>
<dbReference type="Pfam" id="PF23286">
    <property type="entry name" value="LRR_13"/>
    <property type="match status" value="1"/>
</dbReference>
<dbReference type="PROSITE" id="PS50104">
    <property type="entry name" value="TIR"/>
    <property type="match status" value="1"/>
</dbReference>
<dbReference type="Gene3D" id="1.10.8.430">
    <property type="entry name" value="Helical domain of apoptotic protease-activating factors"/>
    <property type="match status" value="2"/>
</dbReference>
<dbReference type="InterPro" id="IPR058192">
    <property type="entry name" value="WHD_ROQ1-like"/>
</dbReference>
<keyword evidence="3" id="KW-0611">Plant defense</keyword>
<dbReference type="PANTHER" id="PTHR11017:SF267">
    <property type="entry name" value="TMV RESISTANCE PROTEIN N-LIKE"/>
    <property type="match status" value="1"/>
</dbReference>
<accession>A0ABM0P034</accession>
<sequence length="1964" mass="223807">MALVRAAQQTSSSYTCRYCRYHVFLSFRGQDTRKTFTDHLYTALVNAGFRTFRDDDEVERGEGIKPELQKAIKHSRTSVIVFSKNYASSRWCLDELVMIHERLSADHVVFPVFYDVDPSDVRNQTGSLAKAFARHQKTQSSNKVKEWRKALKEVADLGGMVLQNQADGHESKFINKIVQVIGKTLRRRPLSVPHFVIGKHSLDLVNKLNLWLQDGSDDVGILVIYGMSGIGKTTIAKRVYNSNYGRFEGRSFLENIKRVSQQPNGLVQLQTQLLSDVLKGRKMKISSVSEGLTEIEDAISSKKALLVLDDVDHMDQLDAVFRMKDQFCPGSKIIITTRHARLLRAHQVTKMHKVETLDDKESLELFSWHAFGQDHPIEGYIEYSQKIVGHCAGLPLALKVLGSSLLGESIDVWKSALEKLEAIPNGEIVNKLRVSYDSLQDDHDRNLFLHIACFFIGKDKDYIVNILDGCDFYTLVGIQNLIDRCLVIIDGWDKVQMHNLIRGMGREIVRLESKEPWKRSRVWHHKDSFKILTEKNGTETIEGLVLDMHMCPTNSSLNSNEKVLETNSFSRMHELKLLHLSHVKLDGCYAEFCTGLRWLCWIAIDELETGKGMNQIGTLQRAGDTRWGSHLKSITSLVNMFSATCIVLINIIDNGTTYSQRGDVDAAYEAMTSYEFVFILHLMKEVMEITNDLCQALQCQSQDIINAMNLVSSTKALIQELRDDGWDSLLTKVNSFCEARNIDILDMNARYVARRGRARHQQDDFTIKHYYMIDIFYATIDSQLQELNSRFSDQTTELLIMGSALDPREVNKSFRIDDICQLVDKFYPQDFEDHEKIGLRRQLQHFESDVVRLPEFKNLSTISDLSQWMVTTRRSTTYPLVYRVVVLVLTLPVSTATAERSFSAMRIVKTRLRNKMEDEFLTDSLIMYIEREIAEKFSVENLKLFDVLFGLYIGPPTHKFLAPPLISADHVILPVFYDVDPSDVRKQTGSLAKAFVRHQTTQPSNKVKEWREALAEVADLAGMVLQNQADGHESKFINKIVQVIGEKLRRRPLSVPHIMIGMHSRVNELNLWLQDGSDDVGILVIYGMSGIGKTTIAKSVYNTNFRRFEGSSFLENIREISQLPNGLVQIQIQLLSDILYGRKVKIHSVSKGMTEIEDAISSKKVFLVLDDVDHISQLDVVLGMKDKFYPGSKIIITTRRAGLLKAHQVTKVHAVGTLTREESLELFSWHAFGQDHPIEDYIEFSEKLADHCGGLPLALQVLGSSLLGESIGVWKSALEKLKVIPNGEIVNKLRVSYDSLQDDHDRKLFLHIACFFIGKDKDYIAKILDGCDFYTIVGIQNLIDRCLVTIVDGWDKVQMHDLIRGMGREIVRLESNEPWKRSRVWHHKDSFKILMEKNGTETIEGLVLDMHMCPTNSPINSNEKVLETNAFSRMHELKLLHLSYVKLDGCYAEFCTGLRWLCWLEFPLDSIPTDFPVGNLIVLEMQYSGLRQIYEGTKCLWSLKILDLSHSHSLTETMDFSYCPNLEKLVLVDCTSLIYVHGSIGNLERLIYLNMKDCENLRMLPKNICMLKSLETFIISGCSNLNGLSIEMLRNMDSLKVLETDGIPISELWLERSSSILGSLPCSLVELSLWGCNLSDDAFPMDFSHLSSLQRLNLGNNPFGSLPNCIKGLTRLHKLSFSKCTSLKSLLRLPKLSYLDISGCISLEKITYQYPLLAWKGGTGLSCNYNLVEWEYSYKLQPIGRVDVEMINLLELCNLVESMAPIRMHIQFRNLRKVDPIPVQGLYEESIFSTFFAGNEVPGQFSHKSTKSPISFTVPLRDYNHRIRGLKVFAIYTKLNANGSSKGLPGPIMTRVRNKSKGLKWIYCPRCYGIPSEGEDMIWLSLWKLEEQVHLEGGDEVVVSVIMQPWLQVKEFGIQLQENHNMMTYYPCVKSVDLYQYQPGVYLLSTRTVPIHLHRCTPGV</sequence>
<dbReference type="InterPro" id="IPR012337">
    <property type="entry name" value="RNaseH-like_sf"/>
</dbReference>
<dbReference type="Pfam" id="PF01582">
    <property type="entry name" value="TIR"/>
    <property type="match status" value="2"/>
</dbReference>
<dbReference type="InterPro" id="IPR044974">
    <property type="entry name" value="Disease_R_plants"/>
</dbReference>
<dbReference type="RefSeq" id="XP_008232446.2">
    <property type="nucleotide sequence ID" value="XM_008234224.2"/>
</dbReference>
<reference evidence="5" key="1">
    <citation type="journal article" date="2012" name="Nat. Commun.">
        <title>The genome of Prunus mume.</title>
        <authorList>
            <person name="Zhang Q."/>
            <person name="Chen W."/>
            <person name="Sun L."/>
            <person name="Zhao F."/>
            <person name="Huang B."/>
            <person name="Yang W."/>
            <person name="Tao Y."/>
            <person name="Wang J."/>
            <person name="Yuan Z."/>
            <person name="Fan G."/>
            <person name="Xing Z."/>
            <person name="Han C."/>
            <person name="Pan H."/>
            <person name="Zhong X."/>
            <person name="Shi W."/>
            <person name="Liang X."/>
            <person name="Du D."/>
            <person name="Sun F."/>
            <person name="Xu Z."/>
            <person name="Hao R."/>
            <person name="Lv T."/>
            <person name="Lv Y."/>
            <person name="Zheng Z."/>
            <person name="Sun M."/>
            <person name="Luo L."/>
            <person name="Cai M."/>
            <person name="Gao Y."/>
            <person name="Wang J."/>
            <person name="Yin Y."/>
            <person name="Xu X."/>
            <person name="Cheng T."/>
            <person name="Wang J."/>
        </authorList>
    </citation>
    <scope>NUCLEOTIDE SEQUENCE [LARGE SCALE GENOMIC DNA]</scope>
</reference>
<evidence type="ECO:0000256" key="2">
    <source>
        <dbReference type="ARBA" id="ARBA00022737"/>
    </source>
</evidence>
<dbReference type="SUPFAM" id="SSF46785">
    <property type="entry name" value="Winged helix' DNA-binding domain"/>
    <property type="match status" value="1"/>
</dbReference>
<dbReference type="InterPro" id="IPR035897">
    <property type="entry name" value="Toll_tir_struct_dom_sf"/>
</dbReference>
<dbReference type="InterPro" id="IPR042197">
    <property type="entry name" value="Apaf_helical"/>
</dbReference>
<feature type="domain" description="TIR" evidence="4">
    <location>
        <begin position="19"/>
        <end position="185"/>
    </location>
</feature>
<protein>
    <submittedName>
        <fullName evidence="6">Uncharacterized protein LOC103331589</fullName>
    </submittedName>
</protein>
<dbReference type="SUPFAM" id="SSF52058">
    <property type="entry name" value="L domain-like"/>
    <property type="match status" value="1"/>
</dbReference>
<keyword evidence="5" id="KW-1185">Reference proteome</keyword>
<dbReference type="InterPro" id="IPR008906">
    <property type="entry name" value="HATC_C_dom"/>
</dbReference>
<dbReference type="Proteomes" id="UP000694861">
    <property type="component" value="Linkage group LG5"/>
</dbReference>
<dbReference type="Pfam" id="PF05699">
    <property type="entry name" value="Dimer_Tnp_hAT"/>
    <property type="match status" value="1"/>
</dbReference>
<dbReference type="PANTHER" id="PTHR11017">
    <property type="entry name" value="LEUCINE-RICH REPEAT-CONTAINING PROTEIN"/>
    <property type="match status" value="1"/>
</dbReference>
<dbReference type="Gene3D" id="3.80.10.10">
    <property type="entry name" value="Ribonuclease Inhibitor"/>
    <property type="match status" value="2"/>
</dbReference>
<dbReference type="InterPro" id="IPR058546">
    <property type="entry name" value="RPS4B/Roq1-like_LRR"/>
</dbReference>
<keyword evidence="2" id="KW-0677">Repeat</keyword>
<dbReference type="InterPro" id="IPR000157">
    <property type="entry name" value="TIR_dom"/>
</dbReference>
<dbReference type="GeneID" id="103331589"/>
<evidence type="ECO:0000256" key="1">
    <source>
        <dbReference type="ARBA" id="ARBA00022614"/>
    </source>
</evidence>
<dbReference type="Gene3D" id="3.40.50.10140">
    <property type="entry name" value="Toll/interleukin-1 receptor homology (TIR) domain"/>
    <property type="match status" value="2"/>
</dbReference>
<dbReference type="SUPFAM" id="SSF53098">
    <property type="entry name" value="Ribonuclease H-like"/>
    <property type="match status" value="1"/>
</dbReference>
<dbReference type="SUPFAM" id="SSF52200">
    <property type="entry name" value="Toll/Interleukin receptor TIR domain"/>
    <property type="match status" value="2"/>
</dbReference>
<dbReference type="Pfam" id="PF23282">
    <property type="entry name" value="WHD_ROQ1"/>
    <property type="match status" value="2"/>
</dbReference>
<evidence type="ECO:0000259" key="4">
    <source>
        <dbReference type="PROSITE" id="PS50104"/>
    </source>
</evidence>
<dbReference type="InterPro" id="IPR027417">
    <property type="entry name" value="P-loop_NTPase"/>
</dbReference>
<dbReference type="InterPro" id="IPR002182">
    <property type="entry name" value="NB-ARC"/>
</dbReference>
<dbReference type="Pfam" id="PF00931">
    <property type="entry name" value="NB-ARC"/>
    <property type="match status" value="2"/>
</dbReference>
<evidence type="ECO:0000313" key="5">
    <source>
        <dbReference type="Proteomes" id="UP000694861"/>
    </source>
</evidence>
<evidence type="ECO:0000313" key="6">
    <source>
        <dbReference type="RefSeq" id="XP_008232446.2"/>
    </source>
</evidence>
<dbReference type="InterPro" id="IPR036390">
    <property type="entry name" value="WH_DNA-bd_sf"/>
</dbReference>
<evidence type="ECO:0000256" key="3">
    <source>
        <dbReference type="ARBA" id="ARBA00022821"/>
    </source>
</evidence>
<dbReference type="InterPro" id="IPR003593">
    <property type="entry name" value="AAA+_ATPase"/>
</dbReference>
<proteinExistence type="predicted"/>
<gene>
    <name evidence="6" type="primary">LOC103331589</name>
</gene>
<dbReference type="SUPFAM" id="SSF52540">
    <property type="entry name" value="P-loop containing nucleoside triphosphate hydrolases"/>
    <property type="match status" value="2"/>
</dbReference>
<organism evidence="5 6">
    <name type="scientific">Prunus mume</name>
    <name type="common">Japanese apricot</name>
    <name type="synonym">Armeniaca mume</name>
    <dbReference type="NCBI Taxonomy" id="102107"/>
    <lineage>
        <taxon>Eukaryota</taxon>
        <taxon>Viridiplantae</taxon>
        <taxon>Streptophyta</taxon>
        <taxon>Embryophyta</taxon>
        <taxon>Tracheophyta</taxon>
        <taxon>Spermatophyta</taxon>
        <taxon>Magnoliopsida</taxon>
        <taxon>eudicotyledons</taxon>
        <taxon>Gunneridae</taxon>
        <taxon>Pentapetalae</taxon>
        <taxon>rosids</taxon>
        <taxon>fabids</taxon>
        <taxon>Rosales</taxon>
        <taxon>Rosaceae</taxon>
        <taxon>Amygdaloideae</taxon>
        <taxon>Amygdaleae</taxon>
        <taxon>Prunus</taxon>
    </lineage>
</organism>
<dbReference type="SMART" id="SM00382">
    <property type="entry name" value="AAA"/>
    <property type="match status" value="2"/>
</dbReference>